<feature type="transmembrane region" description="Helical" evidence="1">
    <location>
        <begin position="284"/>
        <end position="306"/>
    </location>
</feature>
<protein>
    <submittedName>
        <fullName evidence="2">YfhO family protein</fullName>
    </submittedName>
</protein>
<dbReference type="PANTHER" id="PTHR38454">
    <property type="entry name" value="INTEGRAL MEMBRANE PROTEIN-RELATED"/>
    <property type="match status" value="1"/>
</dbReference>
<feature type="transmembrane region" description="Helical" evidence="1">
    <location>
        <begin position="80"/>
        <end position="99"/>
    </location>
</feature>
<feature type="transmembrane region" description="Helical" evidence="1">
    <location>
        <begin position="12"/>
        <end position="31"/>
    </location>
</feature>
<evidence type="ECO:0000313" key="3">
    <source>
        <dbReference type="Proteomes" id="UP001172054"/>
    </source>
</evidence>
<evidence type="ECO:0000256" key="1">
    <source>
        <dbReference type="SAM" id="Phobius"/>
    </source>
</evidence>
<feature type="transmembrane region" description="Helical" evidence="1">
    <location>
        <begin position="111"/>
        <end position="130"/>
    </location>
</feature>
<feature type="transmembrane region" description="Helical" evidence="1">
    <location>
        <begin position="430"/>
        <end position="447"/>
    </location>
</feature>
<feature type="transmembrane region" description="Helical" evidence="1">
    <location>
        <begin position="189"/>
        <end position="222"/>
    </location>
</feature>
<keyword evidence="3" id="KW-1185">Reference proteome</keyword>
<sequence length="871" mass="98726">MKTKRRGTYAKKVLPVLSLLLAAVLFHWKFLFEGNNLAVNLDAINQFAFFFPHLVESYADGDFFWSWSYGLGGDLLGEFAYYYTTSPLFYGVVLAELFFDFDWSILKAIDFKMYLSVLKSFLAMLGMYGLVRYEKFESWKALAAALAYGSSIIFFAHAALIDYMTEAFLYVPLTIFGLLYYQRTGKSRFFILGIFLSVVSNFYLGFISSIFYGLAAIVLTPLKEKSVFKTYAPLLLHYAIGLGLAFAGFLPGVLSVYYSDRLAIKPEIPLFFGADWTASLPEQIWGNIGGLGFLFITLIAGLMMFLPTDAKTKRKSILALLLFICYFVPYMYSVFNGFSHLQYRWFYILNFAVAFALPNWLTAAMKANKRLLAFVLMAIGLSLWALYTKEERTGSTASQYDAAAVAFGLLTLLLLYAMSRWERKSWLSRLFVLALGANAVANVVGYTEQEIVGKFGAGNLTDEYFSQPSLDHAEEQKIFSALVPEQNEFYRTYYGTKDRLNHAMLYGYYGTSAYNSVLKKNLHSFVKKDYNVRQTNPLRNGVVVSTYSLFDGRWALETGLGVKYQVLPKDEKAPFGYEKVEETETYSVYENPSAVGIDMWYTETISETEWRQLNVAERDALFLNTLVVADSYTLARTENWKEQLPERIKVDLANADHHNASMAAGLLTVQSGGKVRIPIEEKQQPGEYMVFFEIAPAEDQAMKLNVNGKEVLKRESSYIYSYPNKGYLFRLDGQTDELEIGVSPGIYQLSSLKVYWNSYEDFRKQADQREAHSMENLHVKGNGVSGDLSVREQGILFLSIPYSEQWKLKVNGEEAKLLEVQGAFSGILLEPGEYRIELSYMTPGFYPGLLVTALSVLAALLLHLYGRRKNG</sequence>
<gene>
    <name evidence="2" type="ORF">QWY15_03475</name>
</gene>
<feature type="transmembrane region" description="Helical" evidence="1">
    <location>
        <begin position="167"/>
        <end position="183"/>
    </location>
</feature>
<feature type="transmembrane region" description="Helical" evidence="1">
    <location>
        <begin position="234"/>
        <end position="258"/>
    </location>
</feature>
<feature type="transmembrane region" description="Helical" evidence="1">
    <location>
        <begin position="399"/>
        <end position="418"/>
    </location>
</feature>
<dbReference type="Pfam" id="PF09586">
    <property type="entry name" value="YfhO"/>
    <property type="match status" value="1"/>
</dbReference>
<dbReference type="InterPro" id="IPR018580">
    <property type="entry name" value="Uncharacterised_YfhO"/>
</dbReference>
<feature type="transmembrane region" description="Helical" evidence="1">
    <location>
        <begin position="845"/>
        <end position="865"/>
    </location>
</feature>
<organism evidence="2 3">
    <name type="scientific">Planococcus liqunii</name>
    <dbReference type="NCBI Taxonomy" id="3058394"/>
    <lineage>
        <taxon>Bacteria</taxon>
        <taxon>Bacillati</taxon>
        <taxon>Bacillota</taxon>
        <taxon>Bacilli</taxon>
        <taxon>Bacillales</taxon>
        <taxon>Caryophanaceae</taxon>
        <taxon>Planococcus</taxon>
    </lineage>
</organism>
<dbReference type="Proteomes" id="UP001172054">
    <property type="component" value="Unassembled WGS sequence"/>
</dbReference>
<evidence type="ECO:0000313" key="2">
    <source>
        <dbReference type="EMBL" id="MDN7226347.1"/>
    </source>
</evidence>
<dbReference type="RefSeq" id="WP_301725416.1">
    <property type="nucleotide sequence ID" value="NZ_JAUJWW010000001.1"/>
</dbReference>
<reference evidence="2 3" key="1">
    <citation type="submission" date="2023-06" db="EMBL/GenBank/DDBJ databases">
        <title>Novel species in genus Planococcus.</title>
        <authorList>
            <person name="Ning S."/>
        </authorList>
    </citation>
    <scope>NUCLEOTIDE SEQUENCE [LARGE SCALE GENOMIC DNA]</scope>
    <source>
        <strain evidence="2 3">N064</strain>
    </source>
</reference>
<accession>A0ABT8MN69</accession>
<keyword evidence="1" id="KW-1133">Transmembrane helix</keyword>
<proteinExistence type="predicted"/>
<keyword evidence="1" id="KW-0812">Transmembrane</keyword>
<feature type="transmembrane region" description="Helical" evidence="1">
    <location>
        <begin position="371"/>
        <end position="387"/>
    </location>
</feature>
<feature type="transmembrane region" description="Helical" evidence="1">
    <location>
        <begin position="142"/>
        <end position="160"/>
    </location>
</feature>
<dbReference type="EMBL" id="JAUJWW010000001">
    <property type="protein sequence ID" value="MDN7226347.1"/>
    <property type="molecule type" value="Genomic_DNA"/>
</dbReference>
<keyword evidence="1" id="KW-0472">Membrane</keyword>
<feature type="transmembrane region" description="Helical" evidence="1">
    <location>
        <begin position="318"/>
        <end position="339"/>
    </location>
</feature>
<dbReference type="PANTHER" id="PTHR38454:SF1">
    <property type="entry name" value="INTEGRAL MEMBRANE PROTEIN"/>
    <property type="match status" value="1"/>
</dbReference>
<comment type="caution">
    <text evidence="2">The sequence shown here is derived from an EMBL/GenBank/DDBJ whole genome shotgun (WGS) entry which is preliminary data.</text>
</comment>
<feature type="transmembrane region" description="Helical" evidence="1">
    <location>
        <begin position="345"/>
        <end position="364"/>
    </location>
</feature>
<name>A0ABT8MN69_9BACL</name>